<dbReference type="InterPro" id="IPR007016">
    <property type="entry name" value="O-antigen_ligase-rel_domated"/>
</dbReference>
<feature type="transmembrane region" description="Helical" evidence="5">
    <location>
        <begin position="48"/>
        <end position="68"/>
    </location>
</feature>
<dbReference type="EMBL" id="AWSA01000018">
    <property type="protein sequence ID" value="EWT01754.1"/>
    <property type="molecule type" value="Genomic_DNA"/>
</dbReference>
<evidence type="ECO:0000313" key="7">
    <source>
        <dbReference type="EMBL" id="EWT01754.1"/>
    </source>
</evidence>
<keyword evidence="8" id="KW-1185">Reference proteome</keyword>
<dbReference type="PANTHER" id="PTHR37422">
    <property type="entry name" value="TEICHURONIC ACID BIOSYNTHESIS PROTEIN TUAE"/>
    <property type="match status" value="1"/>
</dbReference>
<gene>
    <name evidence="7" type="ORF">N865_07665</name>
</gene>
<dbReference type="eggNOG" id="ENOG5033V13">
    <property type="taxonomic scope" value="Bacteria"/>
</dbReference>
<organism evidence="7 8">
    <name type="scientific">Intrasporangium oryzae NRRL B-24470</name>
    <dbReference type="NCBI Taxonomy" id="1386089"/>
    <lineage>
        <taxon>Bacteria</taxon>
        <taxon>Bacillati</taxon>
        <taxon>Actinomycetota</taxon>
        <taxon>Actinomycetes</taxon>
        <taxon>Micrococcales</taxon>
        <taxon>Intrasporangiaceae</taxon>
        <taxon>Intrasporangium</taxon>
    </lineage>
</organism>
<evidence type="ECO:0000259" key="6">
    <source>
        <dbReference type="Pfam" id="PF04932"/>
    </source>
</evidence>
<dbReference type="STRING" id="1386089.N865_07665"/>
<feature type="domain" description="O-antigen ligase-related" evidence="6">
    <location>
        <begin position="199"/>
        <end position="346"/>
    </location>
</feature>
<feature type="transmembrane region" description="Helical" evidence="5">
    <location>
        <begin position="74"/>
        <end position="91"/>
    </location>
</feature>
<dbReference type="PANTHER" id="PTHR37422:SF13">
    <property type="entry name" value="LIPOPOLYSACCHARIDE BIOSYNTHESIS PROTEIN PA4999-RELATED"/>
    <property type="match status" value="1"/>
</dbReference>
<feature type="transmembrane region" description="Helical" evidence="5">
    <location>
        <begin position="199"/>
        <end position="231"/>
    </location>
</feature>
<comment type="caution">
    <text evidence="7">The sequence shown here is derived from an EMBL/GenBank/DDBJ whole genome shotgun (WGS) entry which is preliminary data.</text>
</comment>
<proteinExistence type="predicted"/>
<dbReference type="Pfam" id="PF04932">
    <property type="entry name" value="Wzy_C"/>
    <property type="match status" value="1"/>
</dbReference>
<evidence type="ECO:0000256" key="2">
    <source>
        <dbReference type="ARBA" id="ARBA00022692"/>
    </source>
</evidence>
<dbReference type="PATRIC" id="fig|1386089.3.peg.2028"/>
<evidence type="ECO:0000256" key="5">
    <source>
        <dbReference type="SAM" id="Phobius"/>
    </source>
</evidence>
<name>W9GD13_9MICO</name>
<dbReference type="AlphaFoldDB" id="W9GD13"/>
<feature type="transmembrane region" description="Helical" evidence="5">
    <location>
        <begin position="103"/>
        <end position="123"/>
    </location>
</feature>
<dbReference type="RefSeq" id="WP_034805030.1">
    <property type="nucleotide sequence ID" value="NZ_AWSA01000018.1"/>
</dbReference>
<feature type="transmembrane region" description="Helical" evidence="5">
    <location>
        <begin position="369"/>
        <end position="393"/>
    </location>
</feature>
<protein>
    <recommendedName>
        <fullName evidence="6">O-antigen ligase-related domain-containing protein</fullName>
    </recommendedName>
</protein>
<feature type="transmembrane region" description="Helical" evidence="5">
    <location>
        <begin position="20"/>
        <end position="36"/>
    </location>
</feature>
<evidence type="ECO:0000256" key="1">
    <source>
        <dbReference type="ARBA" id="ARBA00004141"/>
    </source>
</evidence>
<dbReference type="Proteomes" id="UP000019489">
    <property type="component" value="Unassembled WGS sequence"/>
</dbReference>
<keyword evidence="3 5" id="KW-1133">Transmembrane helix</keyword>
<dbReference type="GO" id="GO:0016020">
    <property type="term" value="C:membrane"/>
    <property type="evidence" value="ECO:0007669"/>
    <property type="project" value="UniProtKB-SubCell"/>
</dbReference>
<sequence length="431" mass="44414">MTTTLPVATGAPAATRAPGAVRGLFALAVVTLPLLVPSGPGNTAPADLTIALSIVAGLMWLVGVRAGIRVPYLAGVWILMVAGAVAAFAAGELRSTLVIGQDLFLLAWSATIASCLLADRSLVEPLTSAWCWSGAVWALLLIVGRLGGLPWLAGMTAADGSRASLTFGDPNLAGNYFVVSLFFVLAARRPRGMVARCGAIALIVTAIVFTGSNGAVVGALVGGAVSLVVGLSRSRGPAVTLVVACALALGLGVGSRVVDLAALRQKAADSGPVLHDSLGRSDESSREREVLVAEGIQLFWRGDLLGVGPSRTKATLAAEAAPYVKEAHNDYVATIVERGALGGLGLVVLVTSIAVRLRRVSARGTPEDTVIPAPHFLAGIGAAFLVSGAFYEVLHFRHLWAYLGLVAGLDLLRMSATPRLLRQTSRRAGED</sequence>
<evidence type="ECO:0000256" key="4">
    <source>
        <dbReference type="ARBA" id="ARBA00023136"/>
    </source>
</evidence>
<feature type="transmembrane region" description="Helical" evidence="5">
    <location>
        <begin position="339"/>
        <end position="357"/>
    </location>
</feature>
<feature type="transmembrane region" description="Helical" evidence="5">
    <location>
        <begin position="135"/>
        <end position="158"/>
    </location>
</feature>
<keyword evidence="2 5" id="KW-0812">Transmembrane</keyword>
<keyword evidence="4 5" id="KW-0472">Membrane</keyword>
<evidence type="ECO:0000256" key="3">
    <source>
        <dbReference type="ARBA" id="ARBA00022989"/>
    </source>
</evidence>
<feature type="transmembrane region" description="Helical" evidence="5">
    <location>
        <begin position="170"/>
        <end position="187"/>
    </location>
</feature>
<comment type="subcellular location">
    <subcellularLocation>
        <location evidence="1">Membrane</location>
        <topology evidence="1">Multi-pass membrane protein</topology>
    </subcellularLocation>
</comment>
<feature type="transmembrane region" description="Helical" evidence="5">
    <location>
        <begin position="238"/>
        <end position="258"/>
    </location>
</feature>
<reference evidence="7 8" key="1">
    <citation type="submission" date="2013-08" db="EMBL/GenBank/DDBJ databases">
        <title>Intrasporangium oryzae NRRL B-24470.</title>
        <authorList>
            <person name="Liu H."/>
            <person name="Wang G."/>
        </authorList>
    </citation>
    <scope>NUCLEOTIDE SEQUENCE [LARGE SCALE GENOMIC DNA]</scope>
    <source>
        <strain evidence="7 8">NRRL B-24470</strain>
    </source>
</reference>
<dbReference type="OrthoDB" id="3442067at2"/>
<dbReference type="InterPro" id="IPR051533">
    <property type="entry name" value="WaaL-like"/>
</dbReference>
<evidence type="ECO:0000313" key="8">
    <source>
        <dbReference type="Proteomes" id="UP000019489"/>
    </source>
</evidence>
<accession>W9GD13</accession>